<accession>A0A8K0K7B2</accession>
<dbReference type="Pfam" id="PF10350">
    <property type="entry name" value="DUF2428"/>
    <property type="match status" value="1"/>
</dbReference>
<dbReference type="InterPro" id="IPR056842">
    <property type="entry name" value="THADA-like_TPR_C"/>
</dbReference>
<name>A0A8K0K7B2_LADFU</name>
<feature type="non-terminal residue" evidence="6">
    <location>
        <position position="252"/>
    </location>
</feature>
<evidence type="ECO:0000259" key="5">
    <source>
        <dbReference type="Pfam" id="PF25151"/>
    </source>
</evidence>
<reference evidence="6" key="1">
    <citation type="submission" date="2013-04" db="EMBL/GenBank/DDBJ databases">
        <authorList>
            <person name="Qu J."/>
            <person name="Murali S.C."/>
            <person name="Bandaranaike D."/>
            <person name="Bellair M."/>
            <person name="Blankenburg K."/>
            <person name="Chao H."/>
            <person name="Dinh H."/>
            <person name="Doddapaneni H."/>
            <person name="Downs B."/>
            <person name="Dugan-Rocha S."/>
            <person name="Elkadiri S."/>
            <person name="Gnanaolivu R.D."/>
            <person name="Hernandez B."/>
            <person name="Javaid M."/>
            <person name="Jayaseelan J.C."/>
            <person name="Lee S."/>
            <person name="Li M."/>
            <person name="Ming W."/>
            <person name="Munidasa M."/>
            <person name="Muniz J."/>
            <person name="Nguyen L."/>
            <person name="Ongeri F."/>
            <person name="Osuji N."/>
            <person name="Pu L.-L."/>
            <person name="Puazo M."/>
            <person name="Qu C."/>
            <person name="Quiroz J."/>
            <person name="Raj R."/>
            <person name="Weissenberger G."/>
            <person name="Xin Y."/>
            <person name="Zou X."/>
            <person name="Han Y."/>
            <person name="Richards S."/>
            <person name="Worley K."/>
            <person name="Muzny D."/>
            <person name="Gibbs R."/>
        </authorList>
    </citation>
    <scope>NUCLEOTIDE SEQUENCE</scope>
    <source>
        <strain evidence="6">Sampled in the wild</strain>
    </source>
</reference>
<evidence type="ECO:0000313" key="6">
    <source>
        <dbReference type="EMBL" id="KAG8229711.1"/>
    </source>
</evidence>
<dbReference type="GO" id="GO:0030488">
    <property type="term" value="P:tRNA methylation"/>
    <property type="evidence" value="ECO:0007669"/>
    <property type="project" value="TreeGrafter"/>
</dbReference>
<dbReference type="EMBL" id="KZ308443">
    <property type="protein sequence ID" value="KAG8229711.1"/>
    <property type="molecule type" value="Genomic_DNA"/>
</dbReference>
<keyword evidence="2" id="KW-0819">tRNA processing</keyword>
<comment type="similarity">
    <text evidence="1">Belongs to the THADA family.</text>
</comment>
<dbReference type="InterPro" id="IPR051954">
    <property type="entry name" value="tRNA_methyltransferase_THADA"/>
</dbReference>
<feature type="domain" description="tRNA (32-2'-O)-methyltransferase regulator THADA-like C-terminal TPR repeats region" evidence="5">
    <location>
        <begin position="91"/>
        <end position="252"/>
    </location>
</feature>
<dbReference type="OrthoDB" id="73997at2759"/>
<protein>
    <recommendedName>
        <fullName evidence="3">tRNA (32-2'-O)-methyltransferase regulator THADA</fullName>
    </recommendedName>
</protein>
<dbReference type="PANTHER" id="PTHR14387:SF7">
    <property type="entry name" value="THYROID ADENOMA-ASSOCIATED PROTEIN"/>
    <property type="match status" value="1"/>
</dbReference>
<evidence type="ECO:0000313" key="7">
    <source>
        <dbReference type="Proteomes" id="UP000792457"/>
    </source>
</evidence>
<dbReference type="Proteomes" id="UP000792457">
    <property type="component" value="Unassembled WGS sequence"/>
</dbReference>
<feature type="domain" description="DUF2428" evidence="4">
    <location>
        <begin position="6"/>
        <end position="89"/>
    </location>
</feature>
<reference evidence="6" key="2">
    <citation type="submission" date="2017-10" db="EMBL/GenBank/DDBJ databases">
        <title>Ladona fulva Genome sequencing and assembly.</title>
        <authorList>
            <person name="Murali S."/>
            <person name="Richards S."/>
            <person name="Bandaranaike D."/>
            <person name="Bellair M."/>
            <person name="Blankenburg K."/>
            <person name="Chao H."/>
            <person name="Dinh H."/>
            <person name="Doddapaneni H."/>
            <person name="Dugan-Rocha S."/>
            <person name="Elkadiri S."/>
            <person name="Gnanaolivu R."/>
            <person name="Hernandez B."/>
            <person name="Skinner E."/>
            <person name="Javaid M."/>
            <person name="Lee S."/>
            <person name="Li M."/>
            <person name="Ming W."/>
            <person name="Munidasa M."/>
            <person name="Muniz J."/>
            <person name="Nguyen L."/>
            <person name="Hughes D."/>
            <person name="Osuji N."/>
            <person name="Pu L.-L."/>
            <person name="Puazo M."/>
            <person name="Qu C."/>
            <person name="Quiroz J."/>
            <person name="Raj R."/>
            <person name="Weissenberger G."/>
            <person name="Xin Y."/>
            <person name="Zou X."/>
            <person name="Han Y."/>
            <person name="Worley K."/>
            <person name="Muzny D."/>
            <person name="Gibbs R."/>
        </authorList>
    </citation>
    <scope>NUCLEOTIDE SEQUENCE</scope>
    <source>
        <strain evidence="6">Sampled in the wild</strain>
    </source>
</reference>
<evidence type="ECO:0000259" key="4">
    <source>
        <dbReference type="Pfam" id="PF10350"/>
    </source>
</evidence>
<dbReference type="AlphaFoldDB" id="A0A8K0K7B2"/>
<proteinExistence type="inferred from homology"/>
<dbReference type="Pfam" id="PF25151">
    <property type="entry name" value="TPR_Trm732_C"/>
    <property type="match status" value="1"/>
</dbReference>
<dbReference type="PANTHER" id="PTHR14387">
    <property type="entry name" value="THADA/DEATH RECEPTOR INTERACTING PROTEIN"/>
    <property type="match status" value="1"/>
</dbReference>
<dbReference type="InterPro" id="IPR016024">
    <property type="entry name" value="ARM-type_fold"/>
</dbReference>
<dbReference type="GO" id="GO:0005829">
    <property type="term" value="C:cytosol"/>
    <property type="evidence" value="ECO:0007669"/>
    <property type="project" value="TreeGrafter"/>
</dbReference>
<gene>
    <name evidence="6" type="ORF">J437_LFUL009836</name>
</gene>
<dbReference type="InterPro" id="IPR019442">
    <property type="entry name" value="THADA/TRM732_DUF2428"/>
</dbReference>
<comment type="caution">
    <text evidence="6">The sequence shown here is derived from an EMBL/GenBank/DDBJ whole genome shotgun (WGS) entry which is preliminary data.</text>
</comment>
<organism evidence="6 7">
    <name type="scientific">Ladona fulva</name>
    <name type="common">Scarce chaser dragonfly</name>
    <name type="synonym">Libellula fulva</name>
    <dbReference type="NCBI Taxonomy" id="123851"/>
    <lineage>
        <taxon>Eukaryota</taxon>
        <taxon>Metazoa</taxon>
        <taxon>Ecdysozoa</taxon>
        <taxon>Arthropoda</taxon>
        <taxon>Hexapoda</taxon>
        <taxon>Insecta</taxon>
        <taxon>Pterygota</taxon>
        <taxon>Palaeoptera</taxon>
        <taxon>Odonata</taxon>
        <taxon>Epiprocta</taxon>
        <taxon>Anisoptera</taxon>
        <taxon>Libelluloidea</taxon>
        <taxon>Libellulidae</taxon>
        <taxon>Ladona</taxon>
    </lineage>
</organism>
<evidence type="ECO:0000256" key="2">
    <source>
        <dbReference type="ARBA" id="ARBA00022694"/>
    </source>
</evidence>
<dbReference type="SUPFAM" id="SSF48371">
    <property type="entry name" value="ARM repeat"/>
    <property type="match status" value="1"/>
</dbReference>
<evidence type="ECO:0000256" key="1">
    <source>
        <dbReference type="ARBA" id="ARBA00010409"/>
    </source>
</evidence>
<evidence type="ECO:0000256" key="3">
    <source>
        <dbReference type="ARBA" id="ARBA00035698"/>
    </source>
</evidence>
<keyword evidence="7" id="KW-1185">Reference proteome</keyword>
<sequence length="252" mass="28002">MAFSKALVTTELDVSQPSCLKEAMECLLTLLEKDSDQDLDENMRTESCTHAMNILRALFRHSLLGELVAPYVSRGVMAAITGFKGDTWASRNAATLLFGALIIRIFGVKHSRDELNRRNRMTGRVFFERFPSLYDFLLGELKEAADVSTEKSDSATSSSLHLFPSLFPVLLILSRLYPSSLEGTDSNLQLSAFIPFVECCLKSKIYKTRELAARAMVPLITSNVYVSHLDGAFSKAMNVGVEQNNIHGILLQ</sequence>